<dbReference type="AlphaFoldDB" id="A0A8J4PZQ4"/>
<dbReference type="Gene3D" id="3.40.30.10">
    <property type="entry name" value="Glutaredoxin"/>
    <property type="match status" value="1"/>
</dbReference>
<keyword evidence="4" id="KW-1185">Reference proteome</keyword>
<feature type="region of interest" description="Disordered" evidence="1">
    <location>
        <begin position="133"/>
        <end position="171"/>
    </location>
</feature>
<dbReference type="PANTHER" id="PTHR14684:SF2">
    <property type="entry name" value="THIOREDOXIN DOMAIN-CONTAINING PROTEIN 15"/>
    <property type="match status" value="1"/>
</dbReference>
<dbReference type="InterPro" id="IPR042418">
    <property type="entry name" value="TXNDC15"/>
</dbReference>
<dbReference type="OrthoDB" id="1899781at2759"/>
<proteinExistence type="predicted"/>
<feature type="region of interest" description="Disordered" evidence="1">
    <location>
        <begin position="1"/>
        <end position="27"/>
    </location>
</feature>
<feature type="transmembrane region" description="Helical" evidence="2">
    <location>
        <begin position="301"/>
        <end position="322"/>
    </location>
</feature>
<sequence length="333" mass="38825">MKKRIDSIEKDDYDQVDHQNKQANDDDKEIKQNIFPVKKKNSTFLKVARYIAIVLIIFLLSSDYIFKFVIANENINSNNEQQQQPIIKESTTTHIKHHSSINNTYVLEVYSPNYLEISHDAVLPLIKNHSIPLPSSTQSNNNIDEKNKQQQQIEKDKKVNENDNNKNDLSSDIDFIEEESLSSITTAPPTNSSYLILLYNKDCPFSQRLLPIYETLSRTFPSLIFYQLNGFNIIIKTHFHTRTTPTLSMYRETGLLKYKGPKLLPDIERWISNFTGIKPLENIELNPDMMNTDNIKSKKGFLLYFSCAYVVFLIILSIRRWINKIRVNKIKED</sequence>
<dbReference type="Proteomes" id="UP000695562">
    <property type="component" value="Unassembled WGS sequence"/>
</dbReference>
<dbReference type="InterPro" id="IPR036249">
    <property type="entry name" value="Thioredoxin-like_sf"/>
</dbReference>
<keyword evidence="2" id="KW-1133">Transmembrane helix</keyword>
<feature type="compositionally biased region" description="Basic and acidic residues" evidence="1">
    <location>
        <begin position="143"/>
        <end position="166"/>
    </location>
</feature>
<reference evidence="3" key="1">
    <citation type="submission" date="2020-01" db="EMBL/GenBank/DDBJ databases">
        <title>Development of genomics and gene disruption for Polysphondylium violaceum indicates a role for the polyketide synthase stlB in stalk morphogenesis.</title>
        <authorList>
            <person name="Narita B."/>
            <person name="Kawabe Y."/>
            <person name="Kin K."/>
            <person name="Saito T."/>
            <person name="Gibbs R."/>
            <person name="Kuspa A."/>
            <person name="Muzny D."/>
            <person name="Queller D."/>
            <person name="Richards S."/>
            <person name="Strassman J."/>
            <person name="Sucgang R."/>
            <person name="Worley K."/>
            <person name="Schaap P."/>
        </authorList>
    </citation>
    <scope>NUCLEOTIDE SEQUENCE</scope>
    <source>
        <strain evidence="3">QSvi11</strain>
    </source>
</reference>
<evidence type="ECO:0000256" key="1">
    <source>
        <dbReference type="SAM" id="MobiDB-lite"/>
    </source>
</evidence>
<keyword evidence="2" id="KW-0812">Transmembrane</keyword>
<evidence type="ECO:0000313" key="4">
    <source>
        <dbReference type="Proteomes" id="UP000695562"/>
    </source>
</evidence>
<gene>
    <name evidence="3" type="ORF">CYY_003311</name>
</gene>
<accession>A0A8J4PZQ4</accession>
<evidence type="ECO:0000313" key="3">
    <source>
        <dbReference type="EMBL" id="KAF2075387.1"/>
    </source>
</evidence>
<organism evidence="3 4">
    <name type="scientific">Polysphondylium violaceum</name>
    <dbReference type="NCBI Taxonomy" id="133409"/>
    <lineage>
        <taxon>Eukaryota</taxon>
        <taxon>Amoebozoa</taxon>
        <taxon>Evosea</taxon>
        <taxon>Eumycetozoa</taxon>
        <taxon>Dictyostelia</taxon>
        <taxon>Dictyosteliales</taxon>
        <taxon>Dictyosteliaceae</taxon>
        <taxon>Polysphondylium</taxon>
    </lineage>
</organism>
<evidence type="ECO:0008006" key="5">
    <source>
        <dbReference type="Google" id="ProtNLM"/>
    </source>
</evidence>
<evidence type="ECO:0000256" key="2">
    <source>
        <dbReference type="SAM" id="Phobius"/>
    </source>
</evidence>
<comment type="caution">
    <text evidence="3">The sequence shown here is derived from an EMBL/GenBank/DDBJ whole genome shotgun (WGS) entry which is preliminary data.</text>
</comment>
<dbReference type="SUPFAM" id="SSF52833">
    <property type="entry name" value="Thioredoxin-like"/>
    <property type="match status" value="1"/>
</dbReference>
<name>A0A8J4PZQ4_9MYCE</name>
<feature type="transmembrane region" description="Helical" evidence="2">
    <location>
        <begin position="47"/>
        <end position="66"/>
    </location>
</feature>
<keyword evidence="2" id="KW-0472">Membrane</keyword>
<dbReference type="PANTHER" id="PTHR14684">
    <property type="entry name" value="THIOREDOXIN DOMAIN-CONTAINING PROTEIN 15"/>
    <property type="match status" value="1"/>
</dbReference>
<protein>
    <recommendedName>
        <fullName evidence="5">Thioredoxin domain-containing protein</fullName>
    </recommendedName>
</protein>
<dbReference type="EMBL" id="AJWJ01000102">
    <property type="protein sequence ID" value="KAF2075387.1"/>
    <property type="molecule type" value="Genomic_DNA"/>
</dbReference>
<feature type="compositionally biased region" description="Polar residues" evidence="1">
    <location>
        <begin position="133"/>
        <end position="142"/>
    </location>
</feature>